<name>X1MFC7_9ZZZZ</name>
<reference evidence="2" key="1">
    <citation type="journal article" date="2014" name="Front. Microbiol.">
        <title>High frequency of phylogenetically diverse reductive dehalogenase-homologous genes in deep subseafloor sedimentary metagenomes.</title>
        <authorList>
            <person name="Kawai M."/>
            <person name="Futagami T."/>
            <person name="Toyoda A."/>
            <person name="Takaki Y."/>
            <person name="Nishi S."/>
            <person name="Hori S."/>
            <person name="Arai W."/>
            <person name="Tsubouchi T."/>
            <person name="Morono Y."/>
            <person name="Uchiyama I."/>
            <person name="Ito T."/>
            <person name="Fujiyama A."/>
            <person name="Inagaki F."/>
            <person name="Takami H."/>
        </authorList>
    </citation>
    <scope>NUCLEOTIDE SEQUENCE</scope>
    <source>
        <strain evidence="2">Expedition CK06-06</strain>
    </source>
</reference>
<proteinExistence type="predicted"/>
<dbReference type="EMBL" id="BARV01009520">
    <property type="protein sequence ID" value="GAI16801.1"/>
    <property type="molecule type" value="Genomic_DNA"/>
</dbReference>
<comment type="caution">
    <text evidence="2">The sequence shown here is derived from an EMBL/GenBank/DDBJ whole genome shotgun (WGS) entry which is preliminary data.</text>
</comment>
<dbReference type="Pfam" id="PF18895">
    <property type="entry name" value="T4SS_pilin"/>
    <property type="match status" value="1"/>
</dbReference>
<accession>X1MFC7</accession>
<feature type="non-terminal residue" evidence="2">
    <location>
        <position position="167"/>
    </location>
</feature>
<feature type="transmembrane region" description="Helical" evidence="1">
    <location>
        <begin position="62"/>
        <end position="82"/>
    </location>
</feature>
<evidence type="ECO:0000256" key="1">
    <source>
        <dbReference type="SAM" id="Phobius"/>
    </source>
</evidence>
<keyword evidence="1" id="KW-0812">Transmembrane</keyword>
<feature type="transmembrane region" description="Helical" evidence="1">
    <location>
        <begin position="103"/>
        <end position="120"/>
    </location>
</feature>
<protein>
    <submittedName>
        <fullName evidence="2">Uncharacterized protein</fullName>
    </submittedName>
</protein>
<dbReference type="InterPro" id="IPR043993">
    <property type="entry name" value="T4SS_pilin"/>
</dbReference>
<evidence type="ECO:0000313" key="2">
    <source>
        <dbReference type="EMBL" id="GAI16801.1"/>
    </source>
</evidence>
<gene>
    <name evidence="2" type="ORF">S06H3_18751</name>
</gene>
<keyword evidence="1" id="KW-0472">Membrane</keyword>
<keyword evidence="1" id="KW-1133">Transmembrane helix</keyword>
<dbReference type="AlphaFoldDB" id="X1MFC7"/>
<organism evidence="2">
    <name type="scientific">marine sediment metagenome</name>
    <dbReference type="NCBI Taxonomy" id="412755"/>
    <lineage>
        <taxon>unclassified sequences</taxon>
        <taxon>metagenomes</taxon>
        <taxon>ecological metagenomes</taxon>
    </lineage>
</organism>
<sequence length="167" mass="18459">MRFHKKTKFFLSAGLVLLFFLFFGISLAYALEINYPRLPGAAPPQDFVNYPPDQIPSLRAKYFFNLAIWISGIIAFGALFYGGIRYLTSTGKPEAMVAAKDQISAAFLGLLILLSSFLILKTLSPQFIAPEISELPPVETIEIPGTSPPPIEEFQSSINTEVLEGRI</sequence>